<evidence type="ECO:0000313" key="5">
    <source>
        <dbReference type="Proteomes" id="UP000829756"/>
    </source>
</evidence>
<protein>
    <recommendedName>
        <fullName evidence="6">DUF4148 domain-containing protein</fullName>
    </recommendedName>
</protein>
<feature type="chain" id="PRO_5042141110" description="DUF4148 domain-containing protein" evidence="1">
    <location>
        <begin position="23"/>
        <end position="84"/>
    </location>
</feature>
<accession>A0AAE9KIV1</accession>
<dbReference type="RefSeq" id="WP_132954847.1">
    <property type="nucleotide sequence ID" value="NZ_CP091507.1"/>
</dbReference>
<sequence>MKNTAITTFAAIIALSAGLAAAKGSHQPQWHAQDHGEIAGLQTVQHDNIKRAAKNDDRTQWVMPAAAQAQADEAYRPLRRTESR</sequence>
<dbReference type="KEGG" id="usu:LVJ78_00800"/>
<reference evidence="3" key="3">
    <citation type="journal article" date="2022" name="Res Sq">
        <title>Evolution of multicellular longitudinally dividing oral cavity symbionts (Neisseriaceae).</title>
        <authorList>
            <person name="Nyongesa S."/>
            <person name="Weber P."/>
            <person name="Bernet E."/>
            <person name="Pullido F."/>
            <person name="Nieckarz M."/>
            <person name="Delaby M."/>
            <person name="Nieves C."/>
            <person name="Viehboeck T."/>
            <person name="Krause N."/>
            <person name="Rivera-Millot A."/>
            <person name="Nakamura A."/>
            <person name="Vischer N."/>
            <person name="VanNieuwenhze M."/>
            <person name="Brun Y."/>
            <person name="Cava F."/>
            <person name="Bulgheresi S."/>
            <person name="Veyrier F."/>
        </authorList>
    </citation>
    <scope>NUCLEOTIDE SEQUENCE</scope>
    <source>
        <strain evidence="3">1258/02</strain>
    </source>
</reference>
<proteinExistence type="predicted"/>
<organism evidence="3 5">
    <name type="scientific">Uruburuella suis</name>
    <dbReference type="NCBI Taxonomy" id="252130"/>
    <lineage>
        <taxon>Bacteria</taxon>
        <taxon>Pseudomonadati</taxon>
        <taxon>Pseudomonadota</taxon>
        <taxon>Betaproteobacteria</taxon>
        <taxon>Neisseriales</taxon>
        <taxon>Neisseriaceae</taxon>
        <taxon>Uruburuella</taxon>
    </lineage>
</organism>
<dbReference type="EMBL" id="CP091507">
    <property type="protein sequence ID" value="UOO79608.1"/>
    <property type="molecule type" value="Genomic_DNA"/>
</dbReference>
<evidence type="ECO:0008006" key="6">
    <source>
        <dbReference type="Google" id="ProtNLM"/>
    </source>
</evidence>
<evidence type="ECO:0000313" key="3">
    <source>
        <dbReference type="EMBL" id="UOO79608.1"/>
    </source>
</evidence>
<dbReference type="Proteomes" id="UP000294721">
    <property type="component" value="Unassembled WGS sequence"/>
</dbReference>
<evidence type="ECO:0000313" key="2">
    <source>
        <dbReference type="EMBL" id="TCO98428.1"/>
    </source>
</evidence>
<evidence type="ECO:0000256" key="1">
    <source>
        <dbReference type="SAM" id="SignalP"/>
    </source>
</evidence>
<dbReference type="AlphaFoldDB" id="A0AAE9KIV1"/>
<reference evidence="3" key="2">
    <citation type="submission" date="2021-12" db="EMBL/GenBank/DDBJ databases">
        <authorList>
            <person name="Veyrier F.J."/>
        </authorList>
    </citation>
    <scope>NUCLEOTIDE SEQUENCE</scope>
    <source>
        <strain evidence="3">1258/02</strain>
    </source>
</reference>
<gene>
    <name evidence="2" type="ORF">EV680_1472</name>
    <name evidence="3" type="ORF">LVJ78_00800</name>
</gene>
<keyword evidence="1" id="KW-0732">Signal</keyword>
<dbReference type="Proteomes" id="UP000829756">
    <property type="component" value="Chromosome"/>
</dbReference>
<dbReference type="EMBL" id="SLXE01000047">
    <property type="protein sequence ID" value="TCO98428.1"/>
    <property type="molecule type" value="Genomic_DNA"/>
</dbReference>
<keyword evidence="4" id="KW-1185">Reference proteome</keyword>
<reference evidence="2 4" key="1">
    <citation type="submission" date="2019-03" db="EMBL/GenBank/DDBJ databases">
        <title>Genomic Encyclopedia of Type Strains, Phase IV (KMG-IV): sequencing the most valuable type-strain genomes for metagenomic binning, comparative biology and taxonomic classification.</title>
        <authorList>
            <person name="Goeker M."/>
        </authorList>
    </citation>
    <scope>NUCLEOTIDE SEQUENCE [LARGE SCALE GENOMIC DNA]</scope>
    <source>
        <strain evidence="2 4">DSM 17474</strain>
    </source>
</reference>
<feature type="signal peptide" evidence="1">
    <location>
        <begin position="1"/>
        <end position="22"/>
    </location>
</feature>
<name>A0AAE9KIV1_9NEIS</name>
<evidence type="ECO:0000313" key="4">
    <source>
        <dbReference type="Proteomes" id="UP000294721"/>
    </source>
</evidence>